<dbReference type="PROSITE" id="PS50977">
    <property type="entry name" value="HTH_TETR_2"/>
    <property type="match status" value="1"/>
</dbReference>
<keyword evidence="5" id="KW-1185">Reference proteome</keyword>
<keyword evidence="1 2" id="KW-0238">DNA-binding</keyword>
<dbReference type="AlphaFoldDB" id="A0A975B8Y2"/>
<feature type="DNA-binding region" description="H-T-H motif" evidence="2">
    <location>
        <begin position="28"/>
        <end position="47"/>
    </location>
</feature>
<dbReference type="EMBL" id="CP061799">
    <property type="protein sequence ID" value="QTA81063.1"/>
    <property type="molecule type" value="Genomic_DNA"/>
</dbReference>
<reference evidence="4" key="1">
    <citation type="journal article" date="2021" name="Microb. Physiol.">
        <title>Proteogenomic Insights into the Physiology of Marine, Sulfate-Reducing, Filamentous Desulfonema limicola and Desulfonema magnum.</title>
        <authorList>
            <person name="Schnaars V."/>
            <person name="Wohlbrand L."/>
            <person name="Scheve S."/>
            <person name="Hinrichs C."/>
            <person name="Reinhardt R."/>
            <person name="Rabus R."/>
        </authorList>
    </citation>
    <scope>NUCLEOTIDE SEQUENCE</scope>
    <source>
        <strain evidence="4">5ac10</strain>
    </source>
</reference>
<dbReference type="PRINTS" id="PR00455">
    <property type="entry name" value="HTHTETR"/>
</dbReference>
<dbReference type="PANTHER" id="PTHR43479">
    <property type="entry name" value="ACREF/ENVCD OPERON REPRESSOR-RELATED"/>
    <property type="match status" value="1"/>
</dbReference>
<organism evidence="4 5">
    <name type="scientific">Desulfonema limicola</name>
    <dbReference type="NCBI Taxonomy" id="45656"/>
    <lineage>
        <taxon>Bacteria</taxon>
        <taxon>Pseudomonadati</taxon>
        <taxon>Thermodesulfobacteriota</taxon>
        <taxon>Desulfobacteria</taxon>
        <taxon>Desulfobacterales</taxon>
        <taxon>Desulfococcaceae</taxon>
        <taxon>Desulfonema</taxon>
    </lineage>
</organism>
<evidence type="ECO:0000256" key="1">
    <source>
        <dbReference type="ARBA" id="ARBA00023125"/>
    </source>
</evidence>
<name>A0A975B8Y2_9BACT</name>
<dbReference type="InterPro" id="IPR009057">
    <property type="entry name" value="Homeodomain-like_sf"/>
</dbReference>
<dbReference type="Gene3D" id="1.10.357.10">
    <property type="entry name" value="Tetracycline Repressor, domain 2"/>
    <property type="match status" value="1"/>
</dbReference>
<dbReference type="RefSeq" id="WP_207687134.1">
    <property type="nucleotide sequence ID" value="NZ_CP061799.1"/>
</dbReference>
<dbReference type="PANTHER" id="PTHR43479:SF11">
    <property type="entry name" value="ACREF_ENVCD OPERON REPRESSOR-RELATED"/>
    <property type="match status" value="1"/>
</dbReference>
<evidence type="ECO:0000259" key="3">
    <source>
        <dbReference type="PROSITE" id="PS50977"/>
    </source>
</evidence>
<gene>
    <name evidence="4" type="ORF">dnl_33870</name>
</gene>
<dbReference type="InterPro" id="IPR050624">
    <property type="entry name" value="HTH-type_Tx_Regulator"/>
</dbReference>
<dbReference type="Pfam" id="PF22604">
    <property type="entry name" value="TetR_HI_0893_C"/>
    <property type="match status" value="1"/>
</dbReference>
<dbReference type="GO" id="GO:0003677">
    <property type="term" value="F:DNA binding"/>
    <property type="evidence" value="ECO:0007669"/>
    <property type="project" value="UniProtKB-UniRule"/>
</dbReference>
<accession>A0A975B8Y2</accession>
<dbReference type="KEGG" id="dli:dnl_33870"/>
<dbReference type="InterPro" id="IPR001647">
    <property type="entry name" value="HTH_TetR"/>
</dbReference>
<dbReference type="Pfam" id="PF00440">
    <property type="entry name" value="TetR_N"/>
    <property type="match status" value="1"/>
</dbReference>
<protein>
    <submittedName>
        <fullName evidence="4">Transcriptional regulator, TetR-type</fullName>
    </submittedName>
</protein>
<evidence type="ECO:0000313" key="5">
    <source>
        <dbReference type="Proteomes" id="UP000663720"/>
    </source>
</evidence>
<dbReference type="Proteomes" id="UP000663720">
    <property type="component" value="Chromosome"/>
</dbReference>
<evidence type="ECO:0000313" key="4">
    <source>
        <dbReference type="EMBL" id="QTA81063.1"/>
    </source>
</evidence>
<proteinExistence type="predicted"/>
<feature type="domain" description="HTH tetR-type" evidence="3">
    <location>
        <begin position="5"/>
        <end position="65"/>
    </location>
</feature>
<evidence type="ECO:0000256" key="2">
    <source>
        <dbReference type="PROSITE-ProRule" id="PRU00335"/>
    </source>
</evidence>
<sequence>MKKENNKRKKIMKAALELVAENGFHNSPTSQIAKNAGVGAGTIYRYFENKDILIREIHDEIRKEILEYIFKGDNPDLPVRDRFICFFSGLAGFLLDNHSKYKYIEQYYNSPYGIDEKRACKEDDPFEIFFNHAKQQHIMKDIDNEILFALAFGPISFLLKDHCSGFIELNDEIIQKVIRASWDALKL</sequence>
<dbReference type="InterPro" id="IPR054422">
    <property type="entry name" value="TetR-like_HI_0893_C"/>
</dbReference>
<dbReference type="SUPFAM" id="SSF46689">
    <property type="entry name" value="Homeodomain-like"/>
    <property type="match status" value="1"/>
</dbReference>